<proteinExistence type="predicted"/>
<dbReference type="CDD" id="cd00038">
    <property type="entry name" value="CAP_ED"/>
    <property type="match status" value="1"/>
</dbReference>
<dbReference type="Gramene" id="ONH97790">
    <property type="protein sequence ID" value="ONH97790"/>
    <property type="gene ID" value="PRUPE_7G210600"/>
</dbReference>
<evidence type="ECO:0000313" key="6">
    <source>
        <dbReference type="Proteomes" id="UP000006882"/>
    </source>
</evidence>
<dbReference type="OrthoDB" id="1164732at2759"/>
<dbReference type="PANTHER" id="PTHR45651:SF68">
    <property type="entry name" value="ION TRANSPORT DOMAIN-CONTAINING PROTEIN"/>
    <property type="match status" value="1"/>
</dbReference>
<dbReference type="InterPro" id="IPR014710">
    <property type="entry name" value="RmlC-like_jellyroll"/>
</dbReference>
<dbReference type="EMBL" id="CM007657">
    <property type="protein sequence ID" value="ONH97790.1"/>
    <property type="molecule type" value="Genomic_DNA"/>
</dbReference>
<feature type="domain" description="Cyclic nucleotide-binding" evidence="4">
    <location>
        <begin position="460"/>
        <end position="532"/>
    </location>
</feature>
<organism evidence="5 6">
    <name type="scientific">Prunus persica</name>
    <name type="common">Peach</name>
    <name type="synonym">Amygdalus persica</name>
    <dbReference type="NCBI Taxonomy" id="3760"/>
    <lineage>
        <taxon>Eukaryota</taxon>
        <taxon>Viridiplantae</taxon>
        <taxon>Streptophyta</taxon>
        <taxon>Embryophyta</taxon>
        <taxon>Tracheophyta</taxon>
        <taxon>Spermatophyta</taxon>
        <taxon>Magnoliopsida</taxon>
        <taxon>eudicotyledons</taxon>
        <taxon>Gunneridae</taxon>
        <taxon>Pentapetalae</taxon>
        <taxon>rosids</taxon>
        <taxon>fabids</taxon>
        <taxon>Rosales</taxon>
        <taxon>Rosaceae</taxon>
        <taxon>Amygdaloideae</taxon>
        <taxon>Amygdaleae</taxon>
        <taxon>Prunus</taxon>
    </lineage>
</organism>
<sequence length="641" mass="73727">MADSNHCNSTAISIEDRNVEGESGNEGGAAKKGRSKWATIESAILFLPKWATIESAILFLPKWETVFAVSCTLAVFLDPVYPYIPVMKEGDNMCYYWDEILMWEFFGLRSALDLFYAMDIVIFWRQRNGNNAKAFRASSEKRETTVKGTILKLLPFLPRAYVALPFPQAIIIAGRYSSFNSSFLLMFFAPIQYILRVYRTYGLLKRCPDIETGIGRWLKAILDFLPFVLAAHLFGALWYNLSLQRELDCWTLACRDKEVGCDISETGYYFYCGTADEMATNLNTTHIIASCPLNPPDPTIFDFGIFLYGIQSNMTRSTDLPPKLFQCFWWGLRNLSSIGSNLPTSIYMVEICFTILVSISGIVLFLIYLNTRVQMSQQRSDQHKLLIRKKQMMDPDINAWLYKIGLYNKNLQMRIMKNVHQKLEENKEVDTENILSLLPIIHQRCIMCLLSWKSLKRVPMLENMNKNVLKEICEHLKIVKYSEDNYIVREGEPLDKMLFITQGTAWSYPTSATGSSAIKCLVEGDFYGEELLNWASKLNSFSEFPYSTRIVKAHTKVEAFAIKANSLNIVVSKFWWHFSKRLDHIEDSQLERWQSLAASSMQAKWRRRMQGRAMGVPGKKNISLKSILCCINVKNTYDLML</sequence>
<keyword evidence="2" id="KW-0407">Ion channel</keyword>
<dbReference type="AlphaFoldDB" id="A0A251NEN2"/>
<keyword evidence="3" id="KW-0472">Membrane</keyword>
<accession>A0A251NEN2</accession>
<dbReference type="SUPFAM" id="SSF51206">
    <property type="entry name" value="cAMP-binding domain-like"/>
    <property type="match status" value="1"/>
</dbReference>
<feature type="transmembrane region" description="Helical" evidence="3">
    <location>
        <begin position="106"/>
        <end position="124"/>
    </location>
</feature>
<dbReference type="Gene3D" id="2.60.120.10">
    <property type="entry name" value="Jelly Rolls"/>
    <property type="match status" value="1"/>
</dbReference>
<feature type="transmembrane region" description="Helical" evidence="3">
    <location>
        <begin position="346"/>
        <end position="369"/>
    </location>
</feature>
<feature type="transmembrane region" description="Helical" evidence="3">
    <location>
        <begin position="220"/>
        <end position="241"/>
    </location>
</feature>
<gene>
    <name evidence="5" type="ORF">PRUPE_7G210600</name>
</gene>
<dbReference type="eggNOG" id="KOG0498">
    <property type="taxonomic scope" value="Eukaryota"/>
</dbReference>
<name>A0A251NEN2_PRUPE</name>
<keyword evidence="6" id="KW-1185">Reference proteome</keyword>
<dbReference type="PANTHER" id="PTHR45651">
    <property type="entry name" value="CYCLIC NUCLEOTIDE-GATED ION CHANNEL 15-RELATED-RELATED"/>
    <property type="match status" value="1"/>
</dbReference>
<keyword evidence="1" id="KW-1071">Ligand-gated ion channel</keyword>
<dbReference type="InterPro" id="IPR000595">
    <property type="entry name" value="cNMP-bd_dom"/>
</dbReference>
<dbReference type="STRING" id="3760.A0A251NEN2"/>
<evidence type="ECO:0000256" key="2">
    <source>
        <dbReference type="ARBA" id="ARBA00023303"/>
    </source>
</evidence>
<keyword evidence="1" id="KW-0813">Transport</keyword>
<dbReference type="GO" id="GO:0034220">
    <property type="term" value="P:monoatomic ion transmembrane transport"/>
    <property type="evidence" value="ECO:0007669"/>
    <property type="project" value="UniProtKB-KW"/>
</dbReference>
<feature type="transmembrane region" description="Helical" evidence="3">
    <location>
        <begin position="182"/>
        <end position="199"/>
    </location>
</feature>
<feature type="transmembrane region" description="Helical" evidence="3">
    <location>
        <begin position="66"/>
        <end position="86"/>
    </location>
</feature>
<evidence type="ECO:0000256" key="3">
    <source>
        <dbReference type="SAM" id="Phobius"/>
    </source>
</evidence>
<keyword evidence="3" id="KW-1133">Transmembrane helix</keyword>
<feature type="transmembrane region" description="Helical" evidence="3">
    <location>
        <begin position="156"/>
        <end position="176"/>
    </location>
</feature>
<dbReference type="InterPro" id="IPR018490">
    <property type="entry name" value="cNMP-bd_dom_sf"/>
</dbReference>
<dbReference type="SMART" id="SM00100">
    <property type="entry name" value="cNMP"/>
    <property type="match status" value="1"/>
</dbReference>
<keyword evidence="1" id="KW-0406">Ion transport</keyword>
<keyword evidence="3" id="KW-0812">Transmembrane</keyword>
<evidence type="ECO:0000259" key="4">
    <source>
        <dbReference type="PROSITE" id="PS50042"/>
    </source>
</evidence>
<dbReference type="PROSITE" id="PS50042">
    <property type="entry name" value="CNMP_BINDING_3"/>
    <property type="match status" value="1"/>
</dbReference>
<dbReference type="SUPFAM" id="SSF81324">
    <property type="entry name" value="Voltage-gated potassium channels"/>
    <property type="match status" value="1"/>
</dbReference>
<evidence type="ECO:0000256" key="1">
    <source>
        <dbReference type="ARBA" id="ARBA00023286"/>
    </source>
</evidence>
<dbReference type="GO" id="GO:0016020">
    <property type="term" value="C:membrane"/>
    <property type="evidence" value="ECO:0007669"/>
    <property type="project" value="UniProtKB-SubCell"/>
</dbReference>
<evidence type="ECO:0000313" key="5">
    <source>
        <dbReference type="EMBL" id="ONH97790.1"/>
    </source>
</evidence>
<dbReference type="ExpressionAtlas" id="A0A251NEN2">
    <property type="expression patterns" value="differential"/>
</dbReference>
<protein>
    <recommendedName>
        <fullName evidence="4">Cyclic nucleotide-binding domain-containing protein</fullName>
    </recommendedName>
</protein>
<reference evidence="5 6" key="1">
    <citation type="journal article" date="2013" name="Nat. Genet.">
        <title>The high-quality draft genome of peach (Prunus persica) identifies unique patterns of genetic diversity, domestication and genome evolution.</title>
        <authorList>
            <consortium name="International Peach Genome Initiative"/>
            <person name="Verde I."/>
            <person name="Abbott A.G."/>
            <person name="Scalabrin S."/>
            <person name="Jung S."/>
            <person name="Shu S."/>
            <person name="Marroni F."/>
            <person name="Zhebentyayeva T."/>
            <person name="Dettori M.T."/>
            <person name="Grimwood J."/>
            <person name="Cattonaro F."/>
            <person name="Zuccolo A."/>
            <person name="Rossini L."/>
            <person name="Jenkins J."/>
            <person name="Vendramin E."/>
            <person name="Meisel L.A."/>
            <person name="Decroocq V."/>
            <person name="Sosinski B."/>
            <person name="Prochnik S."/>
            <person name="Mitros T."/>
            <person name="Policriti A."/>
            <person name="Cipriani G."/>
            <person name="Dondini L."/>
            <person name="Ficklin S."/>
            <person name="Goodstein D.M."/>
            <person name="Xuan P."/>
            <person name="Del Fabbro C."/>
            <person name="Aramini V."/>
            <person name="Copetti D."/>
            <person name="Gonzalez S."/>
            <person name="Horner D.S."/>
            <person name="Falchi R."/>
            <person name="Lucas S."/>
            <person name="Mica E."/>
            <person name="Maldonado J."/>
            <person name="Lazzari B."/>
            <person name="Bielenberg D."/>
            <person name="Pirona R."/>
            <person name="Miculan M."/>
            <person name="Barakat A."/>
            <person name="Testolin R."/>
            <person name="Stella A."/>
            <person name="Tartarini S."/>
            <person name="Tonutti P."/>
            <person name="Arus P."/>
            <person name="Orellana A."/>
            <person name="Wells C."/>
            <person name="Main D."/>
            <person name="Vizzotto G."/>
            <person name="Silva H."/>
            <person name="Salamini F."/>
            <person name="Schmutz J."/>
            <person name="Morgante M."/>
            <person name="Rokhsar D.S."/>
        </authorList>
    </citation>
    <scope>NUCLEOTIDE SEQUENCE [LARGE SCALE GENOMIC DNA]</scope>
    <source>
        <strain evidence="6">cv. Nemared</strain>
    </source>
</reference>
<dbReference type="Proteomes" id="UP000006882">
    <property type="component" value="Chromosome G7"/>
</dbReference>